<feature type="transmembrane region" description="Helical" evidence="1">
    <location>
        <begin position="89"/>
        <end position="107"/>
    </location>
</feature>
<feature type="transmembrane region" description="Helical" evidence="1">
    <location>
        <begin position="162"/>
        <end position="182"/>
    </location>
</feature>
<proteinExistence type="predicted"/>
<dbReference type="Proteomes" id="UP000294933">
    <property type="component" value="Unassembled WGS sequence"/>
</dbReference>
<dbReference type="VEuPathDB" id="FungiDB:BD410DRAFT_796599"/>
<reference evidence="3 4" key="1">
    <citation type="submission" date="2018-06" db="EMBL/GenBank/DDBJ databases">
        <title>A transcriptomic atlas of mushroom development highlights an independent origin of complex multicellularity.</title>
        <authorList>
            <consortium name="DOE Joint Genome Institute"/>
            <person name="Krizsan K."/>
            <person name="Almasi E."/>
            <person name="Merenyi Z."/>
            <person name="Sahu N."/>
            <person name="Viragh M."/>
            <person name="Koszo T."/>
            <person name="Mondo S."/>
            <person name="Kiss B."/>
            <person name="Balint B."/>
            <person name="Kues U."/>
            <person name="Barry K."/>
            <person name="Hegedus J.C."/>
            <person name="Henrissat B."/>
            <person name="Johnson J."/>
            <person name="Lipzen A."/>
            <person name="Ohm R."/>
            <person name="Nagy I."/>
            <person name="Pangilinan J."/>
            <person name="Yan J."/>
            <person name="Xiong Y."/>
            <person name="Grigoriev I.V."/>
            <person name="Hibbett D.S."/>
            <person name="Nagy L.G."/>
        </authorList>
    </citation>
    <scope>NUCLEOTIDE SEQUENCE [LARGE SCALE GENOMIC DNA]</scope>
    <source>
        <strain evidence="3 4">SZMC22713</strain>
    </source>
</reference>
<feature type="transmembrane region" description="Helical" evidence="1">
    <location>
        <begin position="48"/>
        <end position="69"/>
    </location>
</feature>
<dbReference type="STRING" id="50990.A0A4Y7PJE2"/>
<dbReference type="AlphaFoldDB" id="A0A4Y7PJE2"/>
<keyword evidence="1" id="KW-1133">Transmembrane helix</keyword>
<feature type="transmembrane region" description="Helical" evidence="1">
    <location>
        <begin position="194"/>
        <end position="220"/>
    </location>
</feature>
<dbReference type="EMBL" id="ML170286">
    <property type="protein sequence ID" value="TDL15198.1"/>
    <property type="molecule type" value="Genomic_DNA"/>
</dbReference>
<name>A0A4Y7PJE2_9AGAM</name>
<feature type="transmembrane region" description="Helical" evidence="1">
    <location>
        <begin position="12"/>
        <end position="36"/>
    </location>
</feature>
<evidence type="ECO:0000256" key="1">
    <source>
        <dbReference type="SAM" id="Phobius"/>
    </source>
</evidence>
<dbReference type="PANTHER" id="PTHR40465">
    <property type="entry name" value="CHROMOSOME 1, WHOLE GENOME SHOTGUN SEQUENCE"/>
    <property type="match status" value="1"/>
</dbReference>
<keyword evidence="4" id="KW-1185">Reference proteome</keyword>
<evidence type="ECO:0000259" key="2">
    <source>
        <dbReference type="Pfam" id="PF20152"/>
    </source>
</evidence>
<evidence type="ECO:0000313" key="3">
    <source>
        <dbReference type="EMBL" id="TDL15198.1"/>
    </source>
</evidence>
<dbReference type="OrthoDB" id="3263055at2759"/>
<gene>
    <name evidence="3" type="ORF">BD410DRAFT_796599</name>
</gene>
<sequence>MAVAANLHNTMGALFLAVVLAMSLWGAGSVQVYYYFNRYRTDDWRNKTLVLVIWALDTMHQGLITHAAYTYLVTWYGQPEKTSFIVPSLPWEVVVSAVICFLVQCFLVRRIWHLSRKNIWLVGGIMLIVVAELIVSMIYVRETIPLKTYAALSKIANLSRTINARAAVGDVAISAVLIAQLNSMRTGFRSSETIINRLILFILKTGLLTSLCAIMSLITITVLPSTYVYISFYVTVSRLYTNSLLATLNARQGTPGGHPDSNGNMSMSVGPCHGGGQPMDMENGHVNKGNQHVLSVRVDTETTRGYDKPLKEVTLMNGEEDRTTLDVYANKSKTTAF</sequence>
<dbReference type="InterPro" id="IPR045339">
    <property type="entry name" value="DUF6534"/>
</dbReference>
<dbReference type="Pfam" id="PF20152">
    <property type="entry name" value="DUF6534"/>
    <property type="match status" value="1"/>
</dbReference>
<organism evidence="3 4">
    <name type="scientific">Rickenella mellea</name>
    <dbReference type="NCBI Taxonomy" id="50990"/>
    <lineage>
        <taxon>Eukaryota</taxon>
        <taxon>Fungi</taxon>
        <taxon>Dikarya</taxon>
        <taxon>Basidiomycota</taxon>
        <taxon>Agaricomycotina</taxon>
        <taxon>Agaricomycetes</taxon>
        <taxon>Hymenochaetales</taxon>
        <taxon>Rickenellaceae</taxon>
        <taxon>Rickenella</taxon>
    </lineage>
</organism>
<accession>A0A4Y7PJE2</accession>
<protein>
    <recommendedName>
        <fullName evidence="2">DUF6534 domain-containing protein</fullName>
    </recommendedName>
</protein>
<feature type="domain" description="DUF6534" evidence="2">
    <location>
        <begin position="166"/>
        <end position="252"/>
    </location>
</feature>
<keyword evidence="1" id="KW-0812">Transmembrane</keyword>
<evidence type="ECO:0000313" key="4">
    <source>
        <dbReference type="Proteomes" id="UP000294933"/>
    </source>
</evidence>
<feature type="transmembrane region" description="Helical" evidence="1">
    <location>
        <begin position="119"/>
        <end position="140"/>
    </location>
</feature>
<dbReference type="PANTHER" id="PTHR40465:SF1">
    <property type="entry name" value="DUF6534 DOMAIN-CONTAINING PROTEIN"/>
    <property type="match status" value="1"/>
</dbReference>
<keyword evidence="1" id="KW-0472">Membrane</keyword>